<name>A0A323U9D5_RHOPL</name>
<proteinExistence type="predicted"/>
<dbReference type="RefSeq" id="WP_110788770.1">
    <property type="nucleotide sequence ID" value="NZ_QKQS01000038.1"/>
</dbReference>
<protein>
    <submittedName>
        <fullName evidence="2">FRG domain-containing protein</fullName>
    </submittedName>
</protein>
<dbReference type="InterPro" id="IPR014966">
    <property type="entry name" value="FRG-dom"/>
</dbReference>
<accession>A0A323U9D5</accession>
<evidence type="ECO:0000313" key="2">
    <source>
        <dbReference type="EMBL" id="PZA09424.1"/>
    </source>
</evidence>
<dbReference type="Pfam" id="PF08867">
    <property type="entry name" value="FRG"/>
    <property type="match status" value="1"/>
</dbReference>
<comment type="caution">
    <text evidence="2">The sequence shown here is derived from an EMBL/GenBank/DDBJ whole genome shotgun (WGS) entry which is preliminary data.</text>
</comment>
<dbReference type="OrthoDB" id="9816036at2"/>
<evidence type="ECO:0000259" key="1">
    <source>
        <dbReference type="SMART" id="SM00901"/>
    </source>
</evidence>
<organism evidence="2 3">
    <name type="scientific">Rhodopseudomonas palustris</name>
    <dbReference type="NCBI Taxonomy" id="1076"/>
    <lineage>
        <taxon>Bacteria</taxon>
        <taxon>Pseudomonadati</taxon>
        <taxon>Pseudomonadota</taxon>
        <taxon>Alphaproteobacteria</taxon>
        <taxon>Hyphomicrobiales</taxon>
        <taxon>Nitrobacteraceae</taxon>
        <taxon>Rhodopseudomonas</taxon>
    </lineage>
</organism>
<reference evidence="2 3" key="1">
    <citation type="submission" date="2018-06" db="EMBL/GenBank/DDBJ databases">
        <title>Draft Whole-Genome Sequence of the purple photosynthetic bacterium Rhodospeudomonas palustris XCP.</title>
        <authorList>
            <person name="Rayyan A."/>
            <person name="Meyer T.E."/>
            <person name="Kyndt J.A."/>
        </authorList>
    </citation>
    <scope>NUCLEOTIDE SEQUENCE [LARGE SCALE GENOMIC DNA]</scope>
    <source>
        <strain evidence="2 3">XCP</strain>
    </source>
</reference>
<evidence type="ECO:0000313" key="3">
    <source>
        <dbReference type="Proteomes" id="UP000248134"/>
    </source>
</evidence>
<sequence>MSIDDKRSKLTPQALAGKKRLEVWALFLEWLDGHADSGWVFRGMGDPGFELVPGIGRGKYSLAKERTLIEIFERRAAEFMDLSRLSRWERLALAQHHGLPTRLLDWTTNPLVAAYFAVTASPKSVSVRLTRPRSPSFQAVPAAGEVGARIVAYRVRTRQIIDQTEDEDPFARSEVGFLLPRAVATRIVNQGGLFSSHPAPNVPWAAPLDEAAHVFDIPAALRGYFQRRLFYFGMDSQRIMGGLDGLGARLAWQYNAGIGLGAVR</sequence>
<dbReference type="EMBL" id="QKQS01000038">
    <property type="protein sequence ID" value="PZA09424.1"/>
    <property type="molecule type" value="Genomic_DNA"/>
</dbReference>
<feature type="domain" description="FRG" evidence="1">
    <location>
        <begin position="35"/>
        <end position="129"/>
    </location>
</feature>
<dbReference type="SMART" id="SM00901">
    <property type="entry name" value="FRG"/>
    <property type="match status" value="1"/>
</dbReference>
<dbReference type="Proteomes" id="UP000248134">
    <property type="component" value="Unassembled WGS sequence"/>
</dbReference>
<gene>
    <name evidence="2" type="ORF">DNX69_24410</name>
</gene>
<dbReference type="AlphaFoldDB" id="A0A323U9D5"/>